<dbReference type="OrthoDB" id="5289449at2"/>
<evidence type="ECO:0000313" key="2">
    <source>
        <dbReference type="EMBL" id="CBW27149.1"/>
    </source>
</evidence>
<dbReference type="eggNOG" id="COG1179">
    <property type="taxonomic scope" value="Bacteria"/>
</dbReference>
<name>E1X4S3_HALMS</name>
<dbReference type="STRING" id="862908.BMS_2352"/>
<dbReference type="Gene3D" id="3.40.50.720">
    <property type="entry name" value="NAD(P)-binding Rossmann-like Domain"/>
    <property type="match status" value="1"/>
</dbReference>
<keyword evidence="3" id="KW-1185">Reference proteome</keyword>
<dbReference type="Pfam" id="PF00899">
    <property type="entry name" value="ThiF"/>
    <property type="match status" value="1"/>
</dbReference>
<dbReference type="PATRIC" id="fig|862908.3.peg.2239"/>
<dbReference type="PANTHER" id="PTHR43267:SF1">
    <property type="entry name" value="TRNA THREONYLCARBAMOYLADENOSINE DEHYDRATASE"/>
    <property type="match status" value="1"/>
</dbReference>
<dbReference type="InterPro" id="IPR045886">
    <property type="entry name" value="ThiF/MoeB/HesA"/>
</dbReference>
<organism evidence="2 3">
    <name type="scientific">Halobacteriovorax marinus (strain ATCC BAA-682 / DSM 15412 / SJ)</name>
    <name type="common">Bacteriovorax marinus</name>
    <dbReference type="NCBI Taxonomy" id="862908"/>
    <lineage>
        <taxon>Bacteria</taxon>
        <taxon>Pseudomonadati</taxon>
        <taxon>Bdellovibrionota</taxon>
        <taxon>Bacteriovoracia</taxon>
        <taxon>Bacteriovoracales</taxon>
        <taxon>Halobacteriovoraceae</taxon>
        <taxon>Halobacteriovorax</taxon>
    </lineage>
</organism>
<dbReference type="InterPro" id="IPR000594">
    <property type="entry name" value="ThiF_NAD_FAD-bd"/>
</dbReference>
<dbReference type="Proteomes" id="UP000008963">
    <property type="component" value="Chromosome"/>
</dbReference>
<dbReference type="PANTHER" id="PTHR43267">
    <property type="entry name" value="TRNA THREONYLCARBAMOYLADENOSINE DEHYDRATASE"/>
    <property type="match status" value="1"/>
</dbReference>
<accession>E1X4S3</accession>
<dbReference type="CDD" id="cd00755">
    <property type="entry name" value="YgdL_like"/>
    <property type="match status" value="1"/>
</dbReference>
<protein>
    <recommendedName>
        <fullName evidence="1">THIF-type NAD/FAD binding fold domain-containing protein</fullName>
    </recommendedName>
</protein>
<dbReference type="HOGENOM" id="CLU_013325_4_0_7"/>
<sequence length="258" mass="28537">MTEENFRFTGISRLYGARSGKLLENSHICIIGLGGVGSWSAEALVRSGVGEITLVDLDDICITNVNRQLHALDGNIGKLKIRALEQRCLLINPEVKIHCIEDFLTADSVNEILSTKFDYVIDAIDSLDNKAILINEALKRSLPIITVGGAGGKQDATQIRVDDLSKSWNDRLLQKLRKKLRKDFDFPLDDSLFGVKSVFSPELPFLADEEGEVCQIRKDQQRSYRLDCYTGFGSATFVTGTFGFVAAGEVVKSICSRD</sequence>
<dbReference type="RefSeq" id="WP_014244926.1">
    <property type="nucleotide sequence ID" value="NC_016620.1"/>
</dbReference>
<dbReference type="GO" id="GO:0061503">
    <property type="term" value="F:tRNA threonylcarbamoyladenosine dehydratase"/>
    <property type="evidence" value="ECO:0007669"/>
    <property type="project" value="TreeGrafter"/>
</dbReference>
<feature type="domain" description="THIF-type NAD/FAD binding fold" evidence="1">
    <location>
        <begin position="15"/>
        <end position="255"/>
    </location>
</feature>
<proteinExistence type="predicted"/>
<gene>
    <name evidence="2" type="ordered locus">BMS_2352</name>
</gene>
<dbReference type="EMBL" id="FQ312005">
    <property type="protein sequence ID" value="CBW27149.1"/>
    <property type="molecule type" value="Genomic_DNA"/>
</dbReference>
<evidence type="ECO:0000313" key="3">
    <source>
        <dbReference type="Proteomes" id="UP000008963"/>
    </source>
</evidence>
<dbReference type="AlphaFoldDB" id="E1X4S3"/>
<dbReference type="GO" id="GO:0008641">
    <property type="term" value="F:ubiquitin-like modifier activating enzyme activity"/>
    <property type="evidence" value="ECO:0007669"/>
    <property type="project" value="InterPro"/>
</dbReference>
<dbReference type="KEGG" id="bmx:BMS_2352"/>
<dbReference type="InterPro" id="IPR035985">
    <property type="entry name" value="Ubiquitin-activating_enz"/>
</dbReference>
<reference evidence="3" key="1">
    <citation type="journal article" date="2013" name="ISME J.">
        <title>A small predatory core genome in the divergent marine Bacteriovorax marinus SJ and the terrestrial Bdellovibrio bacteriovorus.</title>
        <authorList>
            <person name="Crossman L.C."/>
            <person name="Chen H."/>
            <person name="Cerdeno-Tarraga A.M."/>
            <person name="Brooks K."/>
            <person name="Quail M.A."/>
            <person name="Pineiro S.A."/>
            <person name="Hobley L."/>
            <person name="Sockett R.E."/>
            <person name="Bentley S.D."/>
            <person name="Parkhill J."/>
            <person name="Williams H.N."/>
            <person name="Stine O.C."/>
        </authorList>
    </citation>
    <scope>NUCLEOTIDE SEQUENCE [LARGE SCALE GENOMIC DNA]</scope>
    <source>
        <strain evidence="3">ATCC BAA-682 / DSM 15412 / SJ</strain>
    </source>
</reference>
<dbReference type="GO" id="GO:0061504">
    <property type="term" value="P:cyclic threonylcarbamoyladenosine biosynthetic process"/>
    <property type="evidence" value="ECO:0007669"/>
    <property type="project" value="TreeGrafter"/>
</dbReference>
<evidence type="ECO:0000259" key="1">
    <source>
        <dbReference type="Pfam" id="PF00899"/>
    </source>
</evidence>
<dbReference type="SUPFAM" id="SSF69572">
    <property type="entry name" value="Activating enzymes of the ubiquitin-like proteins"/>
    <property type="match status" value="1"/>
</dbReference>